<evidence type="ECO:0000256" key="4">
    <source>
        <dbReference type="ARBA" id="ARBA00022989"/>
    </source>
</evidence>
<dbReference type="InterPro" id="IPR050539">
    <property type="entry name" value="ThrE_Dicarb/AminoAcid_Exp"/>
</dbReference>
<comment type="similarity">
    <text evidence="6">Belongs to the ThrE exporter (TC 2.A.79) family.</text>
</comment>
<comment type="subcellular location">
    <subcellularLocation>
        <location evidence="1">Cell membrane</location>
        <topology evidence="1">Multi-pass membrane protein</topology>
    </subcellularLocation>
</comment>
<keyword evidence="3 7" id="KW-0812">Transmembrane</keyword>
<accession>A0ABN1YB15</accession>
<evidence type="ECO:0000256" key="6">
    <source>
        <dbReference type="ARBA" id="ARBA00034125"/>
    </source>
</evidence>
<dbReference type="InterPro" id="IPR010619">
    <property type="entry name" value="ThrE-like_N"/>
</dbReference>
<evidence type="ECO:0000256" key="2">
    <source>
        <dbReference type="ARBA" id="ARBA00022475"/>
    </source>
</evidence>
<reference evidence="9 10" key="1">
    <citation type="journal article" date="2019" name="Int. J. Syst. Evol. Microbiol.">
        <title>The Global Catalogue of Microorganisms (GCM) 10K type strain sequencing project: providing services to taxonomists for standard genome sequencing and annotation.</title>
        <authorList>
            <consortium name="The Broad Institute Genomics Platform"/>
            <consortium name="The Broad Institute Genome Sequencing Center for Infectious Disease"/>
            <person name="Wu L."/>
            <person name="Ma J."/>
        </authorList>
    </citation>
    <scope>NUCLEOTIDE SEQUENCE [LARGE SCALE GENOMIC DNA]</scope>
    <source>
        <strain evidence="9 10">JCM 12393</strain>
    </source>
</reference>
<dbReference type="RefSeq" id="WP_344337403.1">
    <property type="nucleotide sequence ID" value="NZ_BAAAKJ010000208.1"/>
</dbReference>
<keyword evidence="10" id="KW-1185">Reference proteome</keyword>
<feature type="transmembrane region" description="Helical" evidence="7">
    <location>
        <begin position="235"/>
        <end position="255"/>
    </location>
</feature>
<organism evidence="9 10">
    <name type="scientific">Kitasatospora putterlickiae</name>
    <dbReference type="NCBI Taxonomy" id="221725"/>
    <lineage>
        <taxon>Bacteria</taxon>
        <taxon>Bacillati</taxon>
        <taxon>Actinomycetota</taxon>
        <taxon>Actinomycetes</taxon>
        <taxon>Kitasatosporales</taxon>
        <taxon>Streptomycetaceae</taxon>
        <taxon>Kitasatospora</taxon>
    </lineage>
</organism>
<feature type="domain" description="Threonine/serine exporter-like N-terminal" evidence="8">
    <location>
        <begin position="24"/>
        <end position="255"/>
    </location>
</feature>
<feature type="transmembrane region" description="Helical" evidence="7">
    <location>
        <begin position="275"/>
        <end position="294"/>
    </location>
</feature>
<protein>
    <submittedName>
        <fullName evidence="9">Threonine/serine exporter family protein</fullName>
    </submittedName>
</protein>
<feature type="transmembrane region" description="Helical" evidence="7">
    <location>
        <begin position="388"/>
        <end position="408"/>
    </location>
</feature>
<dbReference type="Pfam" id="PF06738">
    <property type="entry name" value="ThrE"/>
    <property type="match status" value="1"/>
</dbReference>
<evidence type="ECO:0000256" key="5">
    <source>
        <dbReference type="ARBA" id="ARBA00023136"/>
    </source>
</evidence>
<evidence type="ECO:0000256" key="1">
    <source>
        <dbReference type="ARBA" id="ARBA00004651"/>
    </source>
</evidence>
<proteinExistence type="inferred from homology"/>
<evidence type="ECO:0000256" key="7">
    <source>
        <dbReference type="SAM" id="Phobius"/>
    </source>
</evidence>
<dbReference type="EMBL" id="BAAAKJ010000208">
    <property type="protein sequence ID" value="GAA1398914.1"/>
    <property type="molecule type" value="Genomic_DNA"/>
</dbReference>
<gene>
    <name evidence="9" type="ORF">GCM10009639_37960</name>
</gene>
<feature type="transmembrane region" description="Helical" evidence="7">
    <location>
        <begin position="349"/>
        <end position="368"/>
    </location>
</feature>
<feature type="transmembrane region" description="Helical" evidence="7">
    <location>
        <begin position="202"/>
        <end position="223"/>
    </location>
</feature>
<keyword evidence="5 7" id="KW-0472">Membrane</keyword>
<dbReference type="PANTHER" id="PTHR34390:SF2">
    <property type="entry name" value="SUCCINATE TRANSPORTER SUBUNIT YJJP-RELATED"/>
    <property type="match status" value="1"/>
</dbReference>
<name>A0ABN1YB15_9ACTN</name>
<evidence type="ECO:0000256" key="3">
    <source>
        <dbReference type="ARBA" id="ARBA00022692"/>
    </source>
</evidence>
<evidence type="ECO:0000313" key="9">
    <source>
        <dbReference type="EMBL" id="GAA1398914.1"/>
    </source>
</evidence>
<dbReference type="PANTHER" id="PTHR34390">
    <property type="entry name" value="UPF0442 PROTEIN YJJB-RELATED"/>
    <property type="match status" value="1"/>
</dbReference>
<sequence>MEQLTRPPRVGELTAFLARLTVVLLRNSGEGVEQLEPAVAGAARALGGSARLLVVPEGAVLTVTSGGGTSTVTVRAFPEVFRLDQLAALQPLLADLEAGRLTLPAAAGRLAALDTSPPPYPWWAKALGIVLFSLGFAPLMQPTWWEVGSTAVLASAGAALALAAGRWPRLSPVLPLAAAVVVSVIALLVFARTPAHGGPVLIMLPALFFFVPGDYLSAATAELAAGHLTPGAVRLVYAVFLLLQLYVGVLIGLAVTGRDRHALFDVTAAQDLPRWALFTAWIVFTTGTVLAFAIPARFGPVLLLLVYLTVAAQTLATWLAGEVAGTYAAAVVLSAASTRLAARPGAPPRLILLLPGFFTLTVGSLGLRGLTDLAGGHPIGGFRDLVELVTLVTAIAVGLVTGEVVAAARRGR</sequence>
<feature type="transmembrane region" description="Helical" evidence="7">
    <location>
        <begin position="172"/>
        <end position="190"/>
    </location>
</feature>
<evidence type="ECO:0000259" key="8">
    <source>
        <dbReference type="Pfam" id="PF06738"/>
    </source>
</evidence>
<dbReference type="Proteomes" id="UP001499863">
    <property type="component" value="Unassembled WGS sequence"/>
</dbReference>
<comment type="caution">
    <text evidence="9">The sequence shown here is derived from an EMBL/GenBank/DDBJ whole genome shotgun (WGS) entry which is preliminary data.</text>
</comment>
<evidence type="ECO:0000313" key="10">
    <source>
        <dbReference type="Proteomes" id="UP001499863"/>
    </source>
</evidence>
<keyword evidence="2" id="KW-1003">Cell membrane</keyword>
<keyword evidence="4 7" id="KW-1133">Transmembrane helix</keyword>